<dbReference type="GO" id="GO:0003677">
    <property type="term" value="F:DNA binding"/>
    <property type="evidence" value="ECO:0007669"/>
    <property type="project" value="UniProtKB-KW"/>
</dbReference>
<keyword evidence="8" id="KW-1185">Reference proteome</keyword>
<dbReference type="InterPro" id="IPR007627">
    <property type="entry name" value="RNA_pol_sigma70_r2"/>
</dbReference>
<evidence type="ECO:0000256" key="2">
    <source>
        <dbReference type="ARBA" id="ARBA00023015"/>
    </source>
</evidence>
<dbReference type="Gene3D" id="1.10.1740.10">
    <property type="match status" value="1"/>
</dbReference>
<name>L1MC34_9CORY</name>
<evidence type="ECO:0000313" key="7">
    <source>
        <dbReference type="EMBL" id="EKX88559.1"/>
    </source>
</evidence>
<dbReference type="InterPro" id="IPR039425">
    <property type="entry name" value="RNA_pol_sigma-70-like"/>
</dbReference>
<dbReference type="EMBL" id="AMEM01000037">
    <property type="protein sequence ID" value="EKX88559.1"/>
    <property type="molecule type" value="Genomic_DNA"/>
</dbReference>
<keyword evidence="4" id="KW-0238">DNA-binding</keyword>
<evidence type="ECO:0000256" key="1">
    <source>
        <dbReference type="ARBA" id="ARBA00010641"/>
    </source>
</evidence>
<dbReference type="AlphaFoldDB" id="L1MC34"/>
<reference evidence="7 8" key="1">
    <citation type="submission" date="2012-05" db="EMBL/GenBank/DDBJ databases">
        <authorList>
            <person name="Weinstock G."/>
            <person name="Sodergren E."/>
            <person name="Lobos E.A."/>
            <person name="Fulton L."/>
            <person name="Fulton R."/>
            <person name="Courtney L."/>
            <person name="Fronick C."/>
            <person name="O'Laughlin M."/>
            <person name="Godfrey J."/>
            <person name="Wilson R.M."/>
            <person name="Miner T."/>
            <person name="Farmer C."/>
            <person name="Delehaunty K."/>
            <person name="Cordes M."/>
            <person name="Minx P."/>
            <person name="Tomlinson C."/>
            <person name="Chen J."/>
            <person name="Wollam A."/>
            <person name="Pepin K.H."/>
            <person name="Bhonagiri V."/>
            <person name="Zhang X."/>
            <person name="Suruliraj S."/>
            <person name="Warren W."/>
            <person name="Mitreva M."/>
            <person name="Mardis E.R."/>
            <person name="Wilson R.K."/>
        </authorList>
    </citation>
    <scope>NUCLEOTIDE SEQUENCE [LARGE SCALE GENOMIC DNA]</scope>
    <source>
        <strain evidence="7 8">F0235</strain>
    </source>
</reference>
<dbReference type="Gene3D" id="1.10.10.10">
    <property type="entry name" value="Winged helix-like DNA-binding domain superfamily/Winged helix DNA-binding domain"/>
    <property type="match status" value="1"/>
</dbReference>
<dbReference type="PANTHER" id="PTHR43133:SF8">
    <property type="entry name" value="RNA POLYMERASE SIGMA FACTOR HI_1459-RELATED"/>
    <property type="match status" value="1"/>
</dbReference>
<comment type="similarity">
    <text evidence="1">Belongs to the sigma-70 factor family. ECF subfamily.</text>
</comment>
<dbReference type="eggNOG" id="COG1595">
    <property type="taxonomic scope" value="Bacteria"/>
</dbReference>
<dbReference type="Proteomes" id="UP000010445">
    <property type="component" value="Unassembled WGS sequence"/>
</dbReference>
<dbReference type="PANTHER" id="PTHR43133">
    <property type="entry name" value="RNA POLYMERASE ECF-TYPE SIGMA FACTO"/>
    <property type="match status" value="1"/>
</dbReference>
<evidence type="ECO:0000256" key="4">
    <source>
        <dbReference type="ARBA" id="ARBA00023125"/>
    </source>
</evidence>
<keyword evidence="3" id="KW-0731">Sigma factor</keyword>
<organism evidence="7 8">
    <name type="scientific">Corynebacterium durum F0235</name>
    <dbReference type="NCBI Taxonomy" id="1035195"/>
    <lineage>
        <taxon>Bacteria</taxon>
        <taxon>Bacillati</taxon>
        <taxon>Actinomycetota</taxon>
        <taxon>Actinomycetes</taxon>
        <taxon>Mycobacteriales</taxon>
        <taxon>Corynebacteriaceae</taxon>
        <taxon>Corynebacterium</taxon>
    </lineage>
</organism>
<feature type="domain" description="RNA polymerase sigma-70 region 2" evidence="6">
    <location>
        <begin position="29"/>
        <end position="95"/>
    </location>
</feature>
<dbReference type="InterPro" id="IPR036388">
    <property type="entry name" value="WH-like_DNA-bd_sf"/>
</dbReference>
<proteinExistence type="inferred from homology"/>
<dbReference type="GO" id="GO:0016987">
    <property type="term" value="F:sigma factor activity"/>
    <property type="evidence" value="ECO:0007669"/>
    <property type="project" value="UniProtKB-KW"/>
</dbReference>
<dbReference type="NCBIfam" id="TIGR02937">
    <property type="entry name" value="sigma70-ECF"/>
    <property type="match status" value="1"/>
</dbReference>
<comment type="caution">
    <text evidence="7">The sequence shown here is derived from an EMBL/GenBank/DDBJ whole genome shotgun (WGS) entry which is preliminary data.</text>
</comment>
<evidence type="ECO:0000256" key="5">
    <source>
        <dbReference type="ARBA" id="ARBA00023163"/>
    </source>
</evidence>
<dbReference type="InterPro" id="IPR014284">
    <property type="entry name" value="RNA_pol_sigma-70_dom"/>
</dbReference>
<dbReference type="Pfam" id="PF04542">
    <property type="entry name" value="Sigma70_r2"/>
    <property type="match status" value="1"/>
</dbReference>
<dbReference type="GO" id="GO:0006352">
    <property type="term" value="P:DNA-templated transcription initiation"/>
    <property type="evidence" value="ECO:0007669"/>
    <property type="project" value="InterPro"/>
</dbReference>
<keyword evidence="2" id="KW-0805">Transcription regulation</keyword>
<dbReference type="HOGENOM" id="CLU_047691_3_0_11"/>
<dbReference type="InterPro" id="IPR013325">
    <property type="entry name" value="RNA_pol_sigma_r2"/>
</dbReference>
<gene>
    <name evidence="7" type="ORF">HMPREF9997_02233</name>
</gene>
<dbReference type="PATRIC" id="fig|1035195.3.peg.1998"/>
<evidence type="ECO:0000259" key="6">
    <source>
        <dbReference type="Pfam" id="PF04542"/>
    </source>
</evidence>
<dbReference type="SUPFAM" id="SSF88946">
    <property type="entry name" value="Sigma2 domain of RNA polymerase sigma factors"/>
    <property type="match status" value="1"/>
</dbReference>
<sequence length="189" mass="21665">MDTCVPDSLSDAELVEAFLGGDSCAFTALVRRYQTRLWWVARRYTANDDDALDIVQEVFFRASKNLCSFRWDCTLSTWLHRLVMNCGYDFIHHRERCEAAILDDERNTAFADRLLREDPVSSYETQLFIGDVLGCLSPEHRDAIIQVDIVGHSVNSLAAYQGVRPGTIKSRRARAKEHLRELLRQEALV</sequence>
<keyword evidence="5" id="KW-0804">Transcription</keyword>
<dbReference type="OrthoDB" id="9780326at2"/>
<evidence type="ECO:0000313" key="8">
    <source>
        <dbReference type="Proteomes" id="UP000010445"/>
    </source>
</evidence>
<dbReference type="SUPFAM" id="SSF88659">
    <property type="entry name" value="Sigma3 and sigma4 domains of RNA polymerase sigma factors"/>
    <property type="match status" value="1"/>
</dbReference>
<protein>
    <submittedName>
        <fullName evidence="7">Sigma-70 region 2</fullName>
    </submittedName>
</protein>
<accession>L1MC34</accession>
<dbReference type="InterPro" id="IPR013324">
    <property type="entry name" value="RNA_pol_sigma_r3/r4-like"/>
</dbReference>
<dbReference type="STRING" id="1035195.HMPREF9997_02233"/>
<evidence type="ECO:0000256" key="3">
    <source>
        <dbReference type="ARBA" id="ARBA00023082"/>
    </source>
</evidence>